<reference evidence="2" key="1">
    <citation type="journal article" date="2023" name="Hortic. Res.">
        <title>A chromosome-level phased genome enabling allele-level studies in sweet orange: a case study on citrus Huanglongbing tolerance.</title>
        <authorList>
            <person name="Wu B."/>
            <person name="Yu Q."/>
            <person name="Deng Z."/>
            <person name="Duan Y."/>
            <person name="Luo F."/>
            <person name="Gmitter F. Jr."/>
        </authorList>
    </citation>
    <scope>NUCLEOTIDE SEQUENCE [LARGE SCALE GENOMIC DNA]</scope>
    <source>
        <strain evidence="2">cv. Valencia</strain>
    </source>
</reference>
<dbReference type="EMBL" id="CM039175">
    <property type="protein sequence ID" value="KAH9739840.1"/>
    <property type="molecule type" value="Genomic_DNA"/>
</dbReference>
<dbReference type="Proteomes" id="UP000829398">
    <property type="component" value="Chromosome 6"/>
</dbReference>
<organism evidence="1 2">
    <name type="scientific">Citrus sinensis</name>
    <name type="common">Sweet orange</name>
    <name type="synonym">Citrus aurantium var. sinensis</name>
    <dbReference type="NCBI Taxonomy" id="2711"/>
    <lineage>
        <taxon>Eukaryota</taxon>
        <taxon>Viridiplantae</taxon>
        <taxon>Streptophyta</taxon>
        <taxon>Embryophyta</taxon>
        <taxon>Tracheophyta</taxon>
        <taxon>Spermatophyta</taxon>
        <taxon>Magnoliopsida</taxon>
        <taxon>eudicotyledons</taxon>
        <taxon>Gunneridae</taxon>
        <taxon>Pentapetalae</taxon>
        <taxon>rosids</taxon>
        <taxon>malvids</taxon>
        <taxon>Sapindales</taxon>
        <taxon>Rutaceae</taxon>
        <taxon>Aurantioideae</taxon>
        <taxon>Citrus</taxon>
    </lineage>
</organism>
<keyword evidence="2" id="KW-1185">Reference proteome</keyword>
<sequence>MMSRERDEGSSTTTKIKKNNNNGSFLSIFMHADRLDMFLMVLGFIGAMADGFSTPLLTLVMARLMNTVGNASNLTTDEFTHKLYYDAVIILYVASLGWIAAFLEAYCWTRTGERQATRMRAIYLKAVLRQEVGYFDLCATSTAEIISSVSNDTLMIQDVISEKMYILPNLLVNFATFSGCYLVGLLILWQLVIVGLPCVVLLVVLGLTYGRTLMVLARKMREEYNKADTIVEQAISSVRTVYAFVGESKTINEFSSALQDSVKLGLKQGLGKGFASGINAITYAIWSLLAYYGGRLVMYHGAKGGFVFVAGTTIVVSGQALGAGLSNLKYISEATSAGEHIRDVIKRVPDIDSENMEGEILEKFVGEVEFRNVVFAYPSRPETIIFKDFCLKVPAGNTVALVGGSGSGKSTVVSLLQRFYRPLGGEILLDGVPIDKLQLKWLRSQMGLVSQEPALFATSIKENILFGKEDASMEEIIEAAKASNAHNFICQLPQQYDTQVGERGVQMSGGQKQRIAIARAIIKSPRILLLDEATSALDSESERVVQEALENAAVGRTTIVIAHRLSTIRSADVIVVIQNGQVMETGSHDELIQDENGLYTALINLHQTEKANTNPKEKSNMNLNNANLHSLSVISNLADENSASSCRSRNSFSPSRAYSEDDNRKENNSEEHNNKLTAPSFRRLLALNIPEWKQASLGCLSAVLFGAVQPVYAFAMGSMISVYFLKDHDEIKEKTRFYSLCFFGLSIFSLLTNVCQQYYFAYMGEYLTKRIRENMLSKILTFEVGWFDQDENSSGAICSRLAKDANVVRSLVGDRVALLVQTFSSITIAFTMSLIISWRLALVIIAVQPLVIVCLYGKEVLLKSMSKKVIKAQDESSKLAAEAVSNLRTINAFSSQERIQKMLKKAHEAPRREGVRQSWIAGICLAFSRALVSCVVALAFWYGGRLVGRGYIDGKSLFEIFLILVSTGKVIADAGTMTTDIAKGSDAVASVFAVLDRHTKIDPDDLNGYQPEKIIGHIELEDVHFAYPARPNVMIFKGFSINIEAKKSTALVGQSGSGKSTIIGLIERFYDPLKGVVKIDGRDIRSHHLRSLRRHIALVSQEPALFAGTIRENITYGASDKIDESEIIEAAKAANAHDFIAGLYEGYDTWCGDRGLQLSGGQKQRIAIARAILKNPAVLLLDEATSALDSQSEKVVQEALERLMVERTSVVVAHRLSTIQNCDIIAVLEQGRVVEEGCHQSLLAKGPAGAYYSLVSLQTTPQN</sequence>
<accession>A0ACB8K741</accession>
<protein>
    <submittedName>
        <fullName evidence="1">ABC transporter B family member 15</fullName>
    </submittedName>
</protein>
<evidence type="ECO:0000313" key="1">
    <source>
        <dbReference type="EMBL" id="KAH9739840.1"/>
    </source>
</evidence>
<proteinExistence type="predicted"/>
<gene>
    <name evidence="1" type="ORF">KPL71_019264</name>
</gene>
<name>A0ACB8K741_CITSI</name>
<evidence type="ECO:0000313" key="2">
    <source>
        <dbReference type="Proteomes" id="UP000829398"/>
    </source>
</evidence>
<comment type="caution">
    <text evidence="1">The sequence shown here is derived from an EMBL/GenBank/DDBJ whole genome shotgun (WGS) entry which is preliminary data.</text>
</comment>